<evidence type="ECO:0000313" key="2">
    <source>
        <dbReference type="EMBL" id="APR99472.1"/>
    </source>
</evidence>
<feature type="transmembrane region" description="Helical" evidence="1">
    <location>
        <begin position="107"/>
        <end position="125"/>
    </location>
</feature>
<feature type="transmembrane region" description="Helical" evidence="1">
    <location>
        <begin position="79"/>
        <end position="95"/>
    </location>
</feature>
<dbReference type="OrthoDB" id="5511578at2"/>
<dbReference type="STRING" id="1882918.BCY86_01340"/>
<dbReference type="Proteomes" id="UP000185544">
    <property type="component" value="Chromosome"/>
</dbReference>
<gene>
    <name evidence="2" type="ORF">BCY86_01340</name>
</gene>
<dbReference type="EMBL" id="CP016908">
    <property type="protein sequence ID" value="APR99472.1"/>
    <property type="molecule type" value="Genomic_DNA"/>
</dbReference>
<evidence type="ECO:0000256" key="1">
    <source>
        <dbReference type="SAM" id="Phobius"/>
    </source>
</evidence>
<dbReference type="KEGG" id="pabo:BCY86_01340"/>
<dbReference type="RefSeq" id="WP_075276121.1">
    <property type="nucleotide sequence ID" value="NZ_CP016908.1"/>
</dbReference>
<evidence type="ECO:0008006" key="4">
    <source>
        <dbReference type="Google" id="ProtNLM"/>
    </source>
</evidence>
<dbReference type="AlphaFoldDB" id="A0A1L6MVD0"/>
<name>A0A1L6MVD0_9BACT</name>
<organism evidence="2 3">
    <name type="scientific">Pajaroellobacter abortibovis</name>
    <dbReference type="NCBI Taxonomy" id="1882918"/>
    <lineage>
        <taxon>Bacteria</taxon>
        <taxon>Pseudomonadati</taxon>
        <taxon>Myxococcota</taxon>
        <taxon>Polyangia</taxon>
        <taxon>Polyangiales</taxon>
        <taxon>Polyangiaceae</taxon>
    </lineage>
</organism>
<protein>
    <recommendedName>
        <fullName evidence="4">Rod shape-determining protein MreD</fullName>
    </recommendedName>
</protein>
<keyword evidence="3" id="KW-1185">Reference proteome</keyword>
<feature type="transmembrane region" description="Helical" evidence="1">
    <location>
        <begin position="137"/>
        <end position="163"/>
    </location>
</feature>
<sequence length="175" mass="19444">MYNTLLLLSALLFLILQSTLFQLIVWAPLQGAVPSLVFPLILFIGVHEHSLARGAALSFIIGYTTDLIGIAPIGLFSSTYVAIFLLARAIGLRFATQTALRQMGLTFPFTLAHSGLIIILLAIFGRDAYVPRTLYRFIFPHAVATSFISPFVFRFAQFIYITITPFQGNSKRIPF</sequence>
<keyword evidence="1" id="KW-1133">Transmembrane helix</keyword>
<accession>A0A1L6MVD0</accession>
<evidence type="ECO:0000313" key="3">
    <source>
        <dbReference type="Proteomes" id="UP000185544"/>
    </source>
</evidence>
<reference evidence="2 3" key="1">
    <citation type="submission" date="2016-08" db="EMBL/GenBank/DDBJ databases">
        <title>Identification and validation of antigenic proteins from Pajaroellobacter abortibovis using de-novo genome sequence assembly and reverse vaccinology.</title>
        <authorList>
            <person name="Welly B.T."/>
            <person name="Miller M.R."/>
            <person name="Stott J.L."/>
            <person name="Blanchard M.T."/>
            <person name="Islas-Trejo A.D."/>
            <person name="O'Rourke S.M."/>
            <person name="Young A.E."/>
            <person name="Medrano J.F."/>
            <person name="Van Eenennaam A.L."/>
        </authorList>
    </citation>
    <scope>NUCLEOTIDE SEQUENCE [LARGE SCALE GENOMIC DNA]</scope>
    <source>
        <strain evidence="2 3">BTF92-0548A/99-0131</strain>
    </source>
</reference>
<keyword evidence="1" id="KW-0812">Transmembrane</keyword>
<keyword evidence="1" id="KW-0472">Membrane</keyword>
<proteinExistence type="predicted"/>